<evidence type="ECO:0000256" key="3">
    <source>
        <dbReference type="ARBA" id="ARBA00023125"/>
    </source>
</evidence>
<dbReference type="AlphaFoldDB" id="A0A832EJM7"/>
<dbReference type="PANTHER" id="PTHR33375">
    <property type="entry name" value="CHROMOSOME-PARTITIONING PROTEIN PARB-RELATED"/>
    <property type="match status" value="1"/>
</dbReference>
<reference evidence="5" key="1">
    <citation type="journal article" date="2020" name="mSystems">
        <title>Genome- and Community-Level Interaction Insights into Carbon Utilization and Element Cycling Functions of Hydrothermarchaeota in Hydrothermal Sediment.</title>
        <authorList>
            <person name="Zhou Z."/>
            <person name="Liu Y."/>
            <person name="Xu W."/>
            <person name="Pan J."/>
            <person name="Luo Z.H."/>
            <person name="Li M."/>
        </authorList>
    </citation>
    <scope>NUCLEOTIDE SEQUENCE [LARGE SCALE GENOMIC DNA]</scope>
    <source>
        <strain evidence="5">SpSt-456</strain>
    </source>
</reference>
<dbReference type="SUPFAM" id="SSF110849">
    <property type="entry name" value="ParB/Sulfiredoxin"/>
    <property type="match status" value="1"/>
</dbReference>
<dbReference type="EMBL" id="DSTK01000032">
    <property type="protein sequence ID" value="HFK97689.1"/>
    <property type="molecule type" value="Genomic_DNA"/>
</dbReference>
<dbReference type="Gene3D" id="1.10.10.2830">
    <property type="match status" value="1"/>
</dbReference>
<dbReference type="Pfam" id="PF02195">
    <property type="entry name" value="ParB_N"/>
    <property type="match status" value="1"/>
</dbReference>
<dbReference type="SMART" id="SM00470">
    <property type="entry name" value="ParB"/>
    <property type="match status" value="1"/>
</dbReference>
<gene>
    <name evidence="5" type="ORF">ENS06_10270</name>
</gene>
<keyword evidence="3" id="KW-0238">DNA-binding</keyword>
<accession>A0A832EJM7</accession>
<dbReference type="InterPro" id="IPR041468">
    <property type="entry name" value="HTH_ParB/Spo0J"/>
</dbReference>
<dbReference type="FunFam" id="3.90.1530.30:FF:000001">
    <property type="entry name" value="Chromosome partitioning protein ParB"/>
    <property type="match status" value="1"/>
</dbReference>
<name>A0A832EJM7_9BACT</name>
<sequence>MIATRPGHGPIWPWPMNCWKRKVPVSEKKKGLGRGLQDLLPSTDWLKSEEVQVFYCPVDRLVPNPFQPRQKVEDESFRELIESVRENGILQPILVTRGAEQGTYQILAGERRWQAAKAAGLSEVPVVVREATPRQALELALVENLQRQDLNCIEQAAAYRRLHDEFGLTQAEIAQRVGKDRSTVANIMRLVQLPLAIQQDILDGRLSMGHARALLALPDEASRMAMRDAILRGDLSVRQTERRISALLQAKAAPESAPARTRWPELEKRLRLRLELPVTVRRRGDGGTVTIGFRDPGQLERLLRRLGLDPESAEDEPIS</sequence>
<dbReference type="InterPro" id="IPR003115">
    <property type="entry name" value="ParB_N"/>
</dbReference>
<evidence type="ECO:0000256" key="2">
    <source>
        <dbReference type="ARBA" id="ARBA00022829"/>
    </source>
</evidence>
<dbReference type="InterPro" id="IPR050336">
    <property type="entry name" value="Chromosome_partition/occlusion"/>
</dbReference>
<dbReference type="FunFam" id="1.10.10.2830:FF:000001">
    <property type="entry name" value="Chromosome partitioning protein ParB"/>
    <property type="match status" value="1"/>
</dbReference>
<dbReference type="InterPro" id="IPR057240">
    <property type="entry name" value="ParB_dimer_C"/>
</dbReference>
<proteinExistence type="inferred from homology"/>
<organism evidence="5">
    <name type="scientific">Desulfacinum infernum</name>
    <dbReference type="NCBI Taxonomy" id="35837"/>
    <lineage>
        <taxon>Bacteria</taxon>
        <taxon>Pseudomonadati</taxon>
        <taxon>Thermodesulfobacteriota</taxon>
        <taxon>Syntrophobacteria</taxon>
        <taxon>Syntrophobacterales</taxon>
        <taxon>Syntrophobacteraceae</taxon>
        <taxon>Desulfacinum</taxon>
    </lineage>
</organism>
<keyword evidence="2" id="KW-0159">Chromosome partition</keyword>
<evidence type="ECO:0000256" key="1">
    <source>
        <dbReference type="ARBA" id="ARBA00006295"/>
    </source>
</evidence>
<dbReference type="Pfam" id="PF17762">
    <property type="entry name" value="HTH_ParB"/>
    <property type="match status" value="1"/>
</dbReference>
<dbReference type="Pfam" id="PF23552">
    <property type="entry name" value="ParB_C"/>
    <property type="match status" value="1"/>
</dbReference>
<dbReference type="NCBIfam" id="TIGR00180">
    <property type="entry name" value="parB_part"/>
    <property type="match status" value="1"/>
</dbReference>
<evidence type="ECO:0000259" key="4">
    <source>
        <dbReference type="SMART" id="SM00470"/>
    </source>
</evidence>
<evidence type="ECO:0000313" key="5">
    <source>
        <dbReference type="EMBL" id="HFK97689.1"/>
    </source>
</evidence>
<dbReference type="GO" id="GO:0005694">
    <property type="term" value="C:chromosome"/>
    <property type="evidence" value="ECO:0007669"/>
    <property type="project" value="TreeGrafter"/>
</dbReference>
<dbReference type="InterPro" id="IPR004437">
    <property type="entry name" value="ParB/RepB/Spo0J"/>
</dbReference>
<comment type="caution">
    <text evidence="5">The sequence shown here is derived from an EMBL/GenBank/DDBJ whole genome shotgun (WGS) entry which is preliminary data.</text>
</comment>
<dbReference type="CDD" id="cd16393">
    <property type="entry name" value="SPO0J_N"/>
    <property type="match status" value="1"/>
</dbReference>
<dbReference type="Gene3D" id="3.90.1530.30">
    <property type="match status" value="1"/>
</dbReference>
<dbReference type="PANTHER" id="PTHR33375:SF1">
    <property type="entry name" value="CHROMOSOME-PARTITIONING PROTEIN PARB-RELATED"/>
    <property type="match status" value="1"/>
</dbReference>
<dbReference type="GO" id="GO:0003677">
    <property type="term" value="F:DNA binding"/>
    <property type="evidence" value="ECO:0007669"/>
    <property type="project" value="UniProtKB-KW"/>
</dbReference>
<protein>
    <submittedName>
        <fullName evidence="5">ParB/RepB/Spo0J family partition protein</fullName>
    </submittedName>
</protein>
<feature type="domain" description="ParB-like N-terminal" evidence="4">
    <location>
        <begin position="54"/>
        <end position="145"/>
    </location>
</feature>
<dbReference type="GO" id="GO:0007059">
    <property type="term" value="P:chromosome segregation"/>
    <property type="evidence" value="ECO:0007669"/>
    <property type="project" value="UniProtKB-KW"/>
</dbReference>
<comment type="similarity">
    <text evidence="1">Belongs to the ParB family.</text>
</comment>
<dbReference type="InterPro" id="IPR036086">
    <property type="entry name" value="ParB/Sulfiredoxin_sf"/>
</dbReference>